<evidence type="ECO:0000313" key="5">
    <source>
        <dbReference type="EMBL" id="KAF2733196.1"/>
    </source>
</evidence>
<protein>
    <recommendedName>
        <fullName evidence="4">CAP-Gly domain-containing protein</fullName>
    </recommendedName>
</protein>
<dbReference type="EMBL" id="ML996165">
    <property type="protein sequence ID" value="KAF2733196.1"/>
    <property type="molecule type" value="Genomic_DNA"/>
</dbReference>
<reference evidence="5" key="1">
    <citation type="journal article" date="2020" name="Stud. Mycol.">
        <title>101 Dothideomycetes genomes: a test case for predicting lifestyles and emergence of pathogens.</title>
        <authorList>
            <person name="Haridas S."/>
            <person name="Albert R."/>
            <person name="Binder M."/>
            <person name="Bloem J."/>
            <person name="Labutti K."/>
            <person name="Salamov A."/>
            <person name="Andreopoulos B."/>
            <person name="Baker S."/>
            <person name="Barry K."/>
            <person name="Bills G."/>
            <person name="Bluhm B."/>
            <person name="Cannon C."/>
            <person name="Castanera R."/>
            <person name="Culley D."/>
            <person name="Daum C."/>
            <person name="Ezra D."/>
            <person name="Gonzalez J."/>
            <person name="Henrissat B."/>
            <person name="Kuo A."/>
            <person name="Liang C."/>
            <person name="Lipzen A."/>
            <person name="Lutzoni F."/>
            <person name="Magnuson J."/>
            <person name="Mondo S."/>
            <person name="Nolan M."/>
            <person name="Ohm R."/>
            <person name="Pangilinan J."/>
            <person name="Park H.-J."/>
            <person name="Ramirez L."/>
            <person name="Alfaro M."/>
            <person name="Sun H."/>
            <person name="Tritt A."/>
            <person name="Yoshinaga Y."/>
            <person name="Zwiers L.-H."/>
            <person name="Turgeon B."/>
            <person name="Goodwin S."/>
            <person name="Spatafora J."/>
            <person name="Crous P."/>
            <person name="Grigoriev I."/>
        </authorList>
    </citation>
    <scope>NUCLEOTIDE SEQUENCE</scope>
    <source>
        <strain evidence="5">CBS 125425</strain>
    </source>
</reference>
<evidence type="ECO:0000256" key="2">
    <source>
        <dbReference type="ARBA" id="ARBA00022737"/>
    </source>
</evidence>
<dbReference type="InterPro" id="IPR000938">
    <property type="entry name" value="CAP-Gly_domain"/>
</dbReference>
<evidence type="ECO:0000256" key="1">
    <source>
        <dbReference type="ARBA" id="ARBA00022614"/>
    </source>
</evidence>
<evidence type="ECO:0000259" key="4">
    <source>
        <dbReference type="PROSITE" id="PS50245"/>
    </source>
</evidence>
<dbReference type="Pfam" id="PF01302">
    <property type="entry name" value="CAP_GLY"/>
    <property type="match status" value="1"/>
</dbReference>
<keyword evidence="2" id="KW-0677">Repeat</keyword>
<feature type="domain" description="CAP-Gly" evidence="4">
    <location>
        <begin position="24"/>
        <end position="70"/>
    </location>
</feature>
<dbReference type="SUPFAM" id="SSF52058">
    <property type="entry name" value="L domain-like"/>
    <property type="match status" value="1"/>
</dbReference>
<dbReference type="GO" id="GO:0007010">
    <property type="term" value="P:cytoskeleton organization"/>
    <property type="evidence" value="ECO:0007669"/>
    <property type="project" value="TreeGrafter"/>
</dbReference>
<dbReference type="AlphaFoldDB" id="A0A9P4QY97"/>
<dbReference type="Gene3D" id="3.80.10.10">
    <property type="entry name" value="Ribonuclease Inhibitor"/>
    <property type="match status" value="3"/>
</dbReference>
<dbReference type="InterPro" id="IPR036859">
    <property type="entry name" value="CAP-Gly_dom_sf"/>
</dbReference>
<feature type="region of interest" description="Disordered" evidence="3">
    <location>
        <begin position="549"/>
        <end position="574"/>
    </location>
</feature>
<evidence type="ECO:0000313" key="6">
    <source>
        <dbReference type="Proteomes" id="UP000799444"/>
    </source>
</evidence>
<dbReference type="Proteomes" id="UP000799444">
    <property type="component" value="Unassembled WGS sequence"/>
</dbReference>
<sequence>MAHTLYIGKRLSFDGQLCTVRYSGEITGTKGQWLGVEWDDPTRGKHSGEHGGIRYFECSSKQPTAGSFVRPTRKIDPPRSFVEALKAKYASEDFEDPDVKIVFTVQDNTRDRSNPQNRPIRISGKEVEEVGFDKIRKQLADLHELRIIILDGLCMSRPTARRLEHADETAADIWPTNFTDIKEACPKAIELDLSRNLFEEWREVASICDQLDKLRSLRVDGNRFNDTSLTETERQRCLKAFSLIRTLKLENTLLPWEEIASISMLFPALTTLVASSNLYCTLTPHNLTPTITDLTLEENTFKALSDLHALTSLPNLQRLILKSNAIQDTHTKDSTLPIFPQKVTEVDLSYNEIASWSFIDALETVFPGLSSLRVSHNPLYTGLQAADGRALSAEDGYMLTLARLGSLKTLNYSPIIEKERLNAESYYLSIIAKEVNFSPEGMREQVLRSHPRYEWLCEEYGEPVLQRVDAVNPNSLAARLIRFKFYLGESAKKAADSRNGGAIEVLEAELPMSLTVYSLLGIVGKTFGIAPWKCRLVWETGDWMPSVAEPSAQAIDERDSDSSGDESEVRRATSNVREVEIVAGTRLVGTCIDGSEAVVRVEARSS</sequence>
<name>A0A9P4QY97_9PLEO</name>
<dbReference type="OrthoDB" id="5273213at2759"/>
<evidence type="ECO:0000256" key="3">
    <source>
        <dbReference type="SAM" id="MobiDB-lite"/>
    </source>
</evidence>
<dbReference type="PROSITE" id="PS50245">
    <property type="entry name" value="CAP_GLY_2"/>
    <property type="match status" value="1"/>
</dbReference>
<keyword evidence="1" id="KW-0433">Leucine-rich repeat</keyword>
<dbReference type="SMART" id="SM01052">
    <property type="entry name" value="CAP_GLY"/>
    <property type="match status" value="1"/>
</dbReference>
<dbReference type="Gene3D" id="2.30.30.190">
    <property type="entry name" value="CAP Gly-rich-like domain"/>
    <property type="match status" value="1"/>
</dbReference>
<accession>A0A9P4QY97</accession>
<dbReference type="SUPFAM" id="SSF74924">
    <property type="entry name" value="Cap-Gly domain"/>
    <property type="match status" value="1"/>
</dbReference>
<gene>
    <name evidence="5" type="ORF">EJ04DRAFT_544286</name>
</gene>
<dbReference type="PANTHER" id="PTHR18849:SF0">
    <property type="entry name" value="CILIA- AND FLAGELLA-ASSOCIATED PROTEIN 410-RELATED"/>
    <property type="match status" value="1"/>
</dbReference>
<organism evidence="5 6">
    <name type="scientific">Polyplosphaeria fusca</name>
    <dbReference type="NCBI Taxonomy" id="682080"/>
    <lineage>
        <taxon>Eukaryota</taxon>
        <taxon>Fungi</taxon>
        <taxon>Dikarya</taxon>
        <taxon>Ascomycota</taxon>
        <taxon>Pezizomycotina</taxon>
        <taxon>Dothideomycetes</taxon>
        <taxon>Pleosporomycetidae</taxon>
        <taxon>Pleosporales</taxon>
        <taxon>Tetraplosphaeriaceae</taxon>
        <taxon>Polyplosphaeria</taxon>
    </lineage>
</organism>
<keyword evidence="6" id="KW-1185">Reference proteome</keyword>
<proteinExistence type="predicted"/>
<dbReference type="InterPro" id="IPR032675">
    <property type="entry name" value="LRR_dom_sf"/>
</dbReference>
<feature type="compositionally biased region" description="Basic and acidic residues" evidence="3">
    <location>
        <begin position="555"/>
        <end position="571"/>
    </location>
</feature>
<dbReference type="PANTHER" id="PTHR18849">
    <property type="entry name" value="LEUCINE RICH REPEAT PROTEIN"/>
    <property type="match status" value="1"/>
</dbReference>
<comment type="caution">
    <text evidence="5">The sequence shown here is derived from an EMBL/GenBank/DDBJ whole genome shotgun (WGS) entry which is preliminary data.</text>
</comment>